<dbReference type="PANTHER" id="PTHR24198">
    <property type="entry name" value="ANKYRIN REPEAT AND PROTEIN KINASE DOMAIN-CONTAINING PROTEIN"/>
    <property type="match status" value="1"/>
</dbReference>
<keyword evidence="2 3" id="KW-0040">ANK repeat</keyword>
<dbReference type="PANTHER" id="PTHR24198:SF165">
    <property type="entry name" value="ANKYRIN REPEAT-CONTAINING PROTEIN-RELATED"/>
    <property type="match status" value="1"/>
</dbReference>
<dbReference type="Pfam" id="PF12796">
    <property type="entry name" value="Ank_2"/>
    <property type="match status" value="1"/>
</dbReference>
<proteinExistence type="predicted"/>
<organism evidence="5 6">
    <name type="scientific">Cylicocyclus nassatus</name>
    <name type="common">Nematode worm</name>
    <dbReference type="NCBI Taxonomy" id="53992"/>
    <lineage>
        <taxon>Eukaryota</taxon>
        <taxon>Metazoa</taxon>
        <taxon>Ecdysozoa</taxon>
        <taxon>Nematoda</taxon>
        <taxon>Chromadorea</taxon>
        <taxon>Rhabditida</taxon>
        <taxon>Rhabditina</taxon>
        <taxon>Rhabditomorpha</taxon>
        <taxon>Strongyloidea</taxon>
        <taxon>Strongylidae</taxon>
        <taxon>Cylicocyclus</taxon>
    </lineage>
</organism>
<dbReference type="EMBL" id="CATQJL010000305">
    <property type="protein sequence ID" value="CAJ0602466.1"/>
    <property type="molecule type" value="Genomic_DNA"/>
</dbReference>
<keyword evidence="6" id="KW-1185">Reference proteome</keyword>
<evidence type="ECO:0000256" key="1">
    <source>
        <dbReference type="ARBA" id="ARBA00022737"/>
    </source>
</evidence>
<feature type="repeat" description="ANK" evidence="3">
    <location>
        <begin position="48"/>
        <end position="80"/>
    </location>
</feature>
<accession>A0AA36M8K7</accession>
<reference evidence="5" key="1">
    <citation type="submission" date="2023-07" db="EMBL/GenBank/DDBJ databases">
        <authorList>
            <consortium name="CYATHOMIX"/>
        </authorList>
    </citation>
    <scope>NUCLEOTIDE SEQUENCE</scope>
    <source>
        <strain evidence="5">N/A</strain>
    </source>
</reference>
<feature type="compositionally biased region" description="Pro residues" evidence="4">
    <location>
        <begin position="89"/>
        <end position="99"/>
    </location>
</feature>
<name>A0AA36M8K7_CYLNA</name>
<feature type="region of interest" description="Disordered" evidence="4">
    <location>
        <begin position="79"/>
        <end position="99"/>
    </location>
</feature>
<evidence type="ECO:0000256" key="4">
    <source>
        <dbReference type="SAM" id="MobiDB-lite"/>
    </source>
</evidence>
<dbReference type="SUPFAM" id="SSF48403">
    <property type="entry name" value="Ankyrin repeat"/>
    <property type="match status" value="1"/>
</dbReference>
<dbReference type="InterPro" id="IPR036770">
    <property type="entry name" value="Ankyrin_rpt-contain_sf"/>
</dbReference>
<dbReference type="AlphaFoldDB" id="A0AA36M8K7"/>
<evidence type="ECO:0000256" key="3">
    <source>
        <dbReference type="PROSITE-ProRule" id="PRU00023"/>
    </source>
</evidence>
<keyword evidence="1" id="KW-0677">Repeat</keyword>
<dbReference type="Gene3D" id="1.25.40.20">
    <property type="entry name" value="Ankyrin repeat-containing domain"/>
    <property type="match status" value="1"/>
</dbReference>
<evidence type="ECO:0000313" key="5">
    <source>
        <dbReference type="EMBL" id="CAJ0602466.1"/>
    </source>
</evidence>
<dbReference type="SMART" id="SM00248">
    <property type="entry name" value="ANK"/>
    <property type="match status" value="1"/>
</dbReference>
<dbReference type="InterPro" id="IPR002110">
    <property type="entry name" value="Ankyrin_rpt"/>
</dbReference>
<dbReference type="Proteomes" id="UP001176961">
    <property type="component" value="Unassembled WGS sequence"/>
</dbReference>
<dbReference type="PROSITE" id="PS50297">
    <property type="entry name" value="ANK_REP_REGION"/>
    <property type="match status" value="1"/>
</dbReference>
<dbReference type="PROSITE" id="PS50088">
    <property type="entry name" value="ANK_REPEAT"/>
    <property type="match status" value="1"/>
</dbReference>
<evidence type="ECO:0000313" key="6">
    <source>
        <dbReference type="Proteomes" id="UP001176961"/>
    </source>
</evidence>
<sequence length="99" mass="10811">MSRIIDSSVRQYYSLPESDEILDDIDSSTAIINLLVKHGADVNITDKCGLTPLHLAAQKNNEMGARALIENKAEINTAPYAPVSIRTRPNPPESPKPAK</sequence>
<gene>
    <name evidence="5" type="ORF">CYNAS_LOCUS14449</name>
</gene>
<evidence type="ECO:0008006" key="7">
    <source>
        <dbReference type="Google" id="ProtNLM"/>
    </source>
</evidence>
<comment type="caution">
    <text evidence="5">The sequence shown here is derived from an EMBL/GenBank/DDBJ whole genome shotgun (WGS) entry which is preliminary data.</text>
</comment>
<evidence type="ECO:0000256" key="2">
    <source>
        <dbReference type="ARBA" id="ARBA00023043"/>
    </source>
</evidence>
<protein>
    <recommendedName>
        <fullName evidence="7">Ankyrin repeat domain-containing protein</fullName>
    </recommendedName>
</protein>